<organism evidence="3 4">
    <name type="scientific">Dyadobacter endophyticus</name>
    <dbReference type="NCBI Taxonomy" id="1749036"/>
    <lineage>
        <taxon>Bacteria</taxon>
        <taxon>Pseudomonadati</taxon>
        <taxon>Bacteroidota</taxon>
        <taxon>Cytophagia</taxon>
        <taxon>Cytophagales</taxon>
        <taxon>Spirosomataceae</taxon>
        <taxon>Dyadobacter</taxon>
    </lineage>
</organism>
<sequence length="85" mass="9995">MKLVFNILFIFLLLIAFVPFFRRFLFHLLVGRQLVKQQERAFRAQRQQEKARTKPGGVRVDSTPSNANDSSRFQGGEYVDYEEVK</sequence>
<evidence type="ECO:0000313" key="3">
    <source>
        <dbReference type="EMBL" id="GGH43634.1"/>
    </source>
</evidence>
<keyword evidence="2" id="KW-1133">Transmembrane helix</keyword>
<evidence type="ECO:0008006" key="5">
    <source>
        <dbReference type="Google" id="ProtNLM"/>
    </source>
</evidence>
<dbReference type="RefSeq" id="WP_188935607.1">
    <property type="nucleotide sequence ID" value="NZ_BMIA01000003.1"/>
</dbReference>
<reference evidence="4" key="1">
    <citation type="journal article" date="2019" name="Int. J. Syst. Evol. Microbiol.">
        <title>The Global Catalogue of Microorganisms (GCM) 10K type strain sequencing project: providing services to taxonomists for standard genome sequencing and annotation.</title>
        <authorList>
            <consortium name="The Broad Institute Genomics Platform"/>
            <consortium name="The Broad Institute Genome Sequencing Center for Infectious Disease"/>
            <person name="Wu L."/>
            <person name="Ma J."/>
        </authorList>
    </citation>
    <scope>NUCLEOTIDE SEQUENCE [LARGE SCALE GENOMIC DNA]</scope>
    <source>
        <strain evidence="4">CGMCC 1.15288</strain>
    </source>
</reference>
<proteinExistence type="predicted"/>
<dbReference type="Proteomes" id="UP000600214">
    <property type="component" value="Unassembled WGS sequence"/>
</dbReference>
<protein>
    <recommendedName>
        <fullName evidence="5">DUF4834 domain-containing protein</fullName>
    </recommendedName>
</protein>
<dbReference type="Pfam" id="PF16118">
    <property type="entry name" value="DUF4834"/>
    <property type="match status" value="1"/>
</dbReference>
<evidence type="ECO:0000256" key="1">
    <source>
        <dbReference type="SAM" id="MobiDB-lite"/>
    </source>
</evidence>
<name>A0ABQ1YZL2_9BACT</name>
<accession>A0ABQ1YZL2</accession>
<gene>
    <name evidence="3" type="ORF">GCM10007423_41160</name>
</gene>
<feature type="compositionally biased region" description="Polar residues" evidence="1">
    <location>
        <begin position="62"/>
        <end position="73"/>
    </location>
</feature>
<comment type="caution">
    <text evidence="3">The sequence shown here is derived from an EMBL/GenBank/DDBJ whole genome shotgun (WGS) entry which is preliminary data.</text>
</comment>
<evidence type="ECO:0000256" key="2">
    <source>
        <dbReference type="SAM" id="Phobius"/>
    </source>
</evidence>
<evidence type="ECO:0000313" key="4">
    <source>
        <dbReference type="Proteomes" id="UP000600214"/>
    </source>
</evidence>
<feature type="transmembrane region" description="Helical" evidence="2">
    <location>
        <begin position="6"/>
        <end position="30"/>
    </location>
</feature>
<dbReference type="EMBL" id="BMIA01000003">
    <property type="protein sequence ID" value="GGH43634.1"/>
    <property type="molecule type" value="Genomic_DNA"/>
</dbReference>
<keyword evidence="2" id="KW-0812">Transmembrane</keyword>
<dbReference type="InterPro" id="IPR032272">
    <property type="entry name" value="DUF4834"/>
</dbReference>
<feature type="region of interest" description="Disordered" evidence="1">
    <location>
        <begin position="45"/>
        <end position="85"/>
    </location>
</feature>
<keyword evidence="4" id="KW-1185">Reference proteome</keyword>
<keyword evidence="2" id="KW-0472">Membrane</keyword>